<dbReference type="AlphaFoldDB" id="A0A392RE10"/>
<proteinExistence type="predicted"/>
<evidence type="ECO:0000313" key="3">
    <source>
        <dbReference type="Proteomes" id="UP000265520"/>
    </source>
</evidence>
<protein>
    <submittedName>
        <fullName evidence="2">SNF2 family amino-terminal protein</fullName>
    </submittedName>
</protein>
<accession>A0A392RE10</accession>
<organism evidence="2 3">
    <name type="scientific">Trifolium medium</name>
    <dbReference type="NCBI Taxonomy" id="97028"/>
    <lineage>
        <taxon>Eukaryota</taxon>
        <taxon>Viridiplantae</taxon>
        <taxon>Streptophyta</taxon>
        <taxon>Embryophyta</taxon>
        <taxon>Tracheophyta</taxon>
        <taxon>Spermatophyta</taxon>
        <taxon>Magnoliopsida</taxon>
        <taxon>eudicotyledons</taxon>
        <taxon>Gunneridae</taxon>
        <taxon>Pentapetalae</taxon>
        <taxon>rosids</taxon>
        <taxon>fabids</taxon>
        <taxon>Fabales</taxon>
        <taxon>Fabaceae</taxon>
        <taxon>Papilionoideae</taxon>
        <taxon>50 kb inversion clade</taxon>
        <taxon>NPAAA clade</taxon>
        <taxon>Hologalegina</taxon>
        <taxon>IRL clade</taxon>
        <taxon>Trifolieae</taxon>
        <taxon>Trifolium</taxon>
    </lineage>
</organism>
<feature type="compositionally biased region" description="Polar residues" evidence="1">
    <location>
        <begin position="41"/>
        <end position="50"/>
    </location>
</feature>
<keyword evidence="3" id="KW-1185">Reference proteome</keyword>
<feature type="region of interest" description="Disordered" evidence="1">
    <location>
        <begin position="26"/>
        <end position="50"/>
    </location>
</feature>
<dbReference type="EMBL" id="LXQA010207792">
    <property type="protein sequence ID" value="MCI33825.1"/>
    <property type="molecule type" value="Genomic_DNA"/>
</dbReference>
<evidence type="ECO:0000313" key="2">
    <source>
        <dbReference type="EMBL" id="MCI33825.1"/>
    </source>
</evidence>
<evidence type="ECO:0000256" key="1">
    <source>
        <dbReference type="SAM" id="MobiDB-lite"/>
    </source>
</evidence>
<dbReference type="Proteomes" id="UP000265520">
    <property type="component" value="Unassembled WGS sequence"/>
</dbReference>
<reference evidence="2 3" key="1">
    <citation type="journal article" date="2018" name="Front. Plant Sci.">
        <title>Red Clover (Trifolium pratense) and Zigzag Clover (T. medium) - A Picture of Genomic Similarities and Differences.</title>
        <authorList>
            <person name="Dluhosova J."/>
            <person name="Istvanek J."/>
            <person name="Nedelnik J."/>
            <person name="Repkova J."/>
        </authorList>
    </citation>
    <scope>NUCLEOTIDE SEQUENCE [LARGE SCALE GENOMIC DNA]</scope>
    <source>
        <strain evidence="3">cv. 10/8</strain>
        <tissue evidence="2">Leaf</tissue>
    </source>
</reference>
<feature type="non-terminal residue" evidence="2">
    <location>
        <position position="50"/>
    </location>
</feature>
<name>A0A392RE10_9FABA</name>
<sequence>MMAGVSSGTCSKNVPLFGCLSLGGSSKPKKNIEDDMGLDSVSVSGSKRMR</sequence>
<comment type="caution">
    <text evidence="2">The sequence shown here is derived from an EMBL/GenBank/DDBJ whole genome shotgun (WGS) entry which is preliminary data.</text>
</comment>